<dbReference type="InterPro" id="IPR002935">
    <property type="entry name" value="SAM_O-MeTrfase"/>
</dbReference>
<reference evidence="6" key="1">
    <citation type="submission" date="2016-10" db="EMBL/GenBank/DDBJ databases">
        <authorList>
            <person name="Varghese N."/>
            <person name="Submissions S."/>
        </authorList>
    </citation>
    <scope>NUCLEOTIDE SEQUENCE [LARGE SCALE GENOMIC DNA]</scope>
    <source>
        <strain evidence="6">DSM 45789</strain>
    </source>
</reference>
<dbReference type="EMBL" id="FPAA01000003">
    <property type="protein sequence ID" value="SFS53193.1"/>
    <property type="molecule type" value="Genomic_DNA"/>
</dbReference>
<evidence type="ECO:0000256" key="3">
    <source>
        <dbReference type="ARBA" id="ARBA00022691"/>
    </source>
</evidence>
<gene>
    <name evidence="5" type="ORF">SAMN05444972_103222</name>
</gene>
<name>A0A1I6QL85_9BACL</name>
<keyword evidence="2 5" id="KW-0808">Transferase</keyword>
<keyword evidence="1 5" id="KW-0489">Methyltransferase</keyword>
<evidence type="ECO:0000256" key="1">
    <source>
        <dbReference type="ARBA" id="ARBA00022603"/>
    </source>
</evidence>
<dbReference type="Pfam" id="PF01596">
    <property type="entry name" value="Methyltransf_3"/>
    <property type="match status" value="1"/>
</dbReference>
<dbReference type="Proteomes" id="UP000198660">
    <property type="component" value="Unassembled WGS sequence"/>
</dbReference>
<evidence type="ECO:0000313" key="5">
    <source>
        <dbReference type="EMBL" id="SFS53193.1"/>
    </source>
</evidence>
<organism evidence="5 6">
    <name type="scientific">Marininema halotolerans</name>
    <dbReference type="NCBI Taxonomy" id="1155944"/>
    <lineage>
        <taxon>Bacteria</taxon>
        <taxon>Bacillati</taxon>
        <taxon>Bacillota</taxon>
        <taxon>Bacilli</taxon>
        <taxon>Bacillales</taxon>
        <taxon>Thermoactinomycetaceae</taxon>
        <taxon>Marininema</taxon>
    </lineage>
</organism>
<dbReference type="GO" id="GO:0032259">
    <property type="term" value="P:methylation"/>
    <property type="evidence" value="ECO:0007669"/>
    <property type="project" value="UniProtKB-KW"/>
</dbReference>
<evidence type="ECO:0000256" key="2">
    <source>
        <dbReference type="ARBA" id="ARBA00022679"/>
    </source>
</evidence>
<dbReference type="Gene3D" id="3.40.50.150">
    <property type="entry name" value="Vaccinia Virus protein VP39"/>
    <property type="match status" value="1"/>
</dbReference>
<evidence type="ECO:0000256" key="4">
    <source>
        <dbReference type="SAM" id="MobiDB-lite"/>
    </source>
</evidence>
<proteinExistence type="predicted"/>
<dbReference type="GO" id="GO:0008171">
    <property type="term" value="F:O-methyltransferase activity"/>
    <property type="evidence" value="ECO:0007669"/>
    <property type="project" value="InterPro"/>
</dbReference>
<dbReference type="AlphaFoldDB" id="A0A1I6QL85"/>
<accession>A0A1I6QL85</accession>
<evidence type="ECO:0000313" key="6">
    <source>
        <dbReference type="Proteomes" id="UP000198660"/>
    </source>
</evidence>
<keyword evidence="3" id="KW-0949">S-adenosyl-L-methionine</keyword>
<keyword evidence="6" id="KW-1185">Reference proteome</keyword>
<feature type="region of interest" description="Disordered" evidence="4">
    <location>
        <begin position="1"/>
        <end position="26"/>
    </location>
</feature>
<dbReference type="InterPro" id="IPR029063">
    <property type="entry name" value="SAM-dependent_MTases_sf"/>
</dbReference>
<protein>
    <submittedName>
        <fullName evidence="5">O-methyltransferase</fullName>
    </submittedName>
</protein>
<sequence>MGWILSGDGSFQESLPSGMGSVDDADKPNNPHYFQWALQLSRSGTQIIVDNVIRNGEVTDSNSSDPSVLGVQQFYERVAAELRVSATAIQTVGSKGYVAWRLSWLQEGNKV</sequence>